<evidence type="ECO:0000259" key="6">
    <source>
        <dbReference type="Pfam" id="PF00933"/>
    </source>
</evidence>
<evidence type="ECO:0000256" key="5">
    <source>
        <dbReference type="ARBA" id="ARBA00023295"/>
    </source>
</evidence>
<keyword evidence="4" id="KW-0378">Hydrolase</keyword>
<sequence>VLLPVVDQAGLADVVALAEHGLIGGVVLIGEPDEGIADAIDLLQESSMIDRLVIAVDEEGGNVQRLDGLLGRLPSAYGLTELEPRQVRVVIADRMAAMADLGFTVNLAPVLDVGAGPGIGSRSFGDGPEVVVAYGRAFAAGVLDGGLVPVAKHFPGHGRADADSHEDLPTTPPFEELSDIDLLPWHDLTEGMGVMVGHLDVPGLTEGMPASLSPEAITGLLREDLGFDGVVFTDDLAMGAIEEVATLPKAAVLALVAGADLLITGGEENVIPAAWEIVTALDDGRLDDGRLNEAVGRAFALRGVDPCTLVS</sequence>
<dbReference type="InterPro" id="IPR050226">
    <property type="entry name" value="NagZ_Beta-hexosaminidase"/>
</dbReference>
<dbReference type="EC" id="3.2.1.52" evidence="3"/>
<dbReference type="GO" id="GO:0005975">
    <property type="term" value="P:carbohydrate metabolic process"/>
    <property type="evidence" value="ECO:0007669"/>
    <property type="project" value="InterPro"/>
</dbReference>
<evidence type="ECO:0000313" key="7">
    <source>
        <dbReference type="EMBL" id="SVA37528.1"/>
    </source>
</evidence>
<dbReference type="SUPFAM" id="SSF51445">
    <property type="entry name" value="(Trans)glycosidases"/>
    <property type="match status" value="1"/>
</dbReference>
<dbReference type="PANTHER" id="PTHR30480:SF13">
    <property type="entry name" value="BETA-HEXOSAMINIDASE"/>
    <property type="match status" value="1"/>
</dbReference>
<reference evidence="7" key="1">
    <citation type="submission" date="2018-05" db="EMBL/GenBank/DDBJ databases">
        <authorList>
            <person name="Lanie J.A."/>
            <person name="Ng W.-L."/>
            <person name="Kazmierczak K.M."/>
            <person name="Andrzejewski T.M."/>
            <person name="Davidsen T.M."/>
            <person name="Wayne K.J."/>
            <person name="Tettelin H."/>
            <person name="Glass J.I."/>
            <person name="Rusch D."/>
            <person name="Podicherti R."/>
            <person name="Tsui H.-C.T."/>
            <person name="Winkler M.E."/>
        </authorList>
    </citation>
    <scope>NUCLEOTIDE SEQUENCE</scope>
</reference>
<evidence type="ECO:0000256" key="3">
    <source>
        <dbReference type="ARBA" id="ARBA00012663"/>
    </source>
</evidence>
<evidence type="ECO:0000256" key="1">
    <source>
        <dbReference type="ARBA" id="ARBA00001231"/>
    </source>
</evidence>
<dbReference type="InterPro" id="IPR017853">
    <property type="entry name" value="GH"/>
</dbReference>
<evidence type="ECO:0000256" key="4">
    <source>
        <dbReference type="ARBA" id="ARBA00022801"/>
    </source>
</evidence>
<dbReference type="PANTHER" id="PTHR30480">
    <property type="entry name" value="BETA-HEXOSAMINIDASE-RELATED"/>
    <property type="match status" value="1"/>
</dbReference>
<name>A0A381VCN1_9ZZZZ</name>
<proteinExistence type="inferred from homology"/>
<dbReference type="GO" id="GO:0009254">
    <property type="term" value="P:peptidoglycan turnover"/>
    <property type="evidence" value="ECO:0007669"/>
    <property type="project" value="TreeGrafter"/>
</dbReference>
<feature type="non-terminal residue" evidence="7">
    <location>
        <position position="1"/>
    </location>
</feature>
<protein>
    <recommendedName>
        <fullName evidence="3">beta-N-acetylhexosaminidase</fullName>
        <ecNumber evidence="3">3.2.1.52</ecNumber>
    </recommendedName>
</protein>
<dbReference type="EMBL" id="UINC01008334">
    <property type="protein sequence ID" value="SVA37528.1"/>
    <property type="molecule type" value="Genomic_DNA"/>
</dbReference>
<feature type="domain" description="Glycoside hydrolase family 3 N-terminal" evidence="6">
    <location>
        <begin position="15"/>
        <end position="298"/>
    </location>
</feature>
<comment type="catalytic activity">
    <reaction evidence="1">
        <text>Hydrolysis of terminal non-reducing N-acetyl-D-hexosamine residues in N-acetyl-beta-D-hexosaminides.</text>
        <dbReference type="EC" id="3.2.1.52"/>
    </reaction>
</comment>
<accession>A0A381VCN1</accession>
<gene>
    <name evidence="7" type="ORF">METZ01_LOCUS90382</name>
</gene>
<dbReference type="GO" id="GO:0004563">
    <property type="term" value="F:beta-N-acetylhexosaminidase activity"/>
    <property type="evidence" value="ECO:0007669"/>
    <property type="project" value="UniProtKB-EC"/>
</dbReference>
<keyword evidence="5" id="KW-0326">Glycosidase</keyword>
<dbReference type="Pfam" id="PF00933">
    <property type="entry name" value="Glyco_hydro_3"/>
    <property type="match status" value="1"/>
</dbReference>
<comment type="similarity">
    <text evidence="2">Belongs to the glycosyl hydrolase 3 family.</text>
</comment>
<dbReference type="InterPro" id="IPR019800">
    <property type="entry name" value="Glyco_hydro_3_AS"/>
</dbReference>
<dbReference type="AlphaFoldDB" id="A0A381VCN1"/>
<dbReference type="PROSITE" id="PS00775">
    <property type="entry name" value="GLYCOSYL_HYDROL_F3"/>
    <property type="match status" value="1"/>
</dbReference>
<dbReference type="InterPro" id="IPR001764">
    <property type="entry name" value="Glyco_hydro_3_N"/>
</dbReference>
<organism evidence="7">
    <name type="scientific">marine metagenome</name>
    <dbReference type="NCBI Taxonomy" id="408172"/>
    <lineage>
        <taxon>unclassified sequences</taxon>
        <taxon>metagenomes</taxon>
        <taxon>ecological metagenomes</taxon>
    </lineage>
</organism>
<evidence type="ECO:0000256" key="2">
    <source>
        <dbReference type="ARBA" id="ARBA00005336"/>
    </source>
</evidence>
<dbReference type="InterPro" id="IPR036962">
    <property type="entry name" value="Glyco_hydro_3_N_sf"/>
</dbReference>
<dbReference type="Gene3D" id="3.20.20.300">
    <property type="entry name" value="Glycoside hydrolase, family 3, N-terminal domain"/>
    <property type="match status" value="1"/>
</dbReference>